<dbReference type="Proteomes" id="UP001500101">
    <property type="component" value="Unassembled WGS sequence"/>
</dbReference>
<dbReference type="CDD" id="cd06558">
    <property type="entry name" value="crotonase-like"/>
    <property type="match status" value="1"/>
</dbReference>
<reference evidence="3" key="1">
    <citation type="journal article" date="2019" name="Int. J. Syst. Evol. Microbiol.">
        <title>The Global Catalogue of Microorganisms (GCM) 10K type strain sequencing project: providing services to taxonomists for standard genome sequencing and annotation.</title>
        <authorList>
            <consortium name="The Broad Institute Genomics Platform"/>
            <consortium name="The Broad Institute Genome Sequencing Center for Infectious Disease"/>
            <person name="Wu L."/>
            <person name="Ma J."/>
        </authorList>
    </citation>
    <scope>NUCLEOTIDE SEQUENCE [LARGE SCALE GENOMIC DNA]</scope>
    <source>
        <strain evidence="3">JCM 16704</strain>
    </source>
</reference>
<dbReference type="SUPFAM" id="SSF52096">
    <property type="entry name" value="ClpP/crotonase"/>
    <property type="match status" value="1"/>
</dbReference>
<dbReference type="Pfam" id="PF00378">
    <property type="entry name" value="ECH_1"/>
    <property type="match status" value="1"/>
</dbReference>
<evidence type="ECO:0000313" key="2">
    <source>
        <dbReference type="EMBL" id="GAA4144073.1"/>
    </source>
</evidence>
<evidence type="ECO:0000256" key="1">
    <source>
        <dbReference type="ARBA" id="ARBA00005254"/>
    </source>
</evidence>
<dbReference type="PANTHER" id="PTHR42964:SF1">
    <property type="entry name" value="POLYKETIDE BIOSYNTHESIS ENOYL-COA HYDRATASE PKSH-RELATED"/>
    <property type="match status" value="1"/>
</dbReference>
<comment type="similarity">
    <text evidence="1">Belongs to the enoyl-CoA hydratase/isomerase family.</text>
</comment>
<keyword evidence="3" id="KW-1185">Reference proteome</keyword>
<sequence>MMNYNFISTHKAGHAFYLTLDREAKRNAFTPTTVNEVAHALQQAQDDDEVKLLVLQANGPVFCAGMDLKTYQDPSLDTINPQIESKAISLGEVFDQFNKPSVAILDGDVIAGGFLYILGCNYVLAKKEVNFRLPEVSLGIFPFQVMASMLRVMSEKKVLQLCMDPSAFGVEKAIELGLVDGVKSDAEIDEFIASFADKSVFALEAGIEAIKAIRNLGSKDQYAYLLSRLGALKDRTEVKDQIKAELRNKS</sequence>
<accession>A0ABP7YZE2</accession>
<protein>
    <submittedName>
        <fullName evidence="2">Enoyl-CoA hydratase</fullName>
    </submittedName>
</protein>
<comment type="caution">
    <text evidence="2">The sequence shown here is derived from an EMBL/GenBank/DDBJ whole genome shotgun (WGS) entry which is preliminary data.</text>
</comment>
<gene>
    <name evidence="2" type="ORF">GCM10022216_26620</name>
</gene>
<dbReference type="RefSeq" id="WP_344675254.1">
    <property type="nucleotide sequence ID" value="NZ_BAAAZI010000011.1"/>
</dbReference>
<name>A0ABP7YZE2_9SPHI</name>
<organism evidence="2 3">
    <name type="scientific">Sphingobacterium kyonggiense</name>
    <dbReference type="NCBI Taxonomy" id="714075"/>
    <lineage>
        <taxon>Bacteria</taxon>
        <taxon>Pseudomonadati</taxon>
        <taxon>Bacteroidota</taxon>
        <taxon>Sphingobacteriia</taxon>
        <taxon>Sphingobacteriales</taxon>
        <taxon>Sphingobacteriaceae</taxon>
        <taxon>Sphingobacterium</taxon>
    </lineage>
</organism>
<dbReference type="Gene3D" id="3.90.226.10">
    <property type="entry name" value="2-enoyl-CoA Hydratase, Chain A, domain 1"/>
    <property type="match status" value="1"/>
</dbReference>
<evidence type="ECO:0000313" key="3">
    <source>
        <dbReference type="Proteomes" id="UP001500101"/>
    </source>
</evidence>
<dbReference type="InterPro" id="IPR029045">
    <property type="entry name" value="ClpP/crotonase-like_dom_sf"/>
</dbReference>
<dbReference type="InterPro" id="IPR051683">
    <property type="entry name" value="Enoyl-CoA_Hydratase/Isomerase"/>
</dbReference>
<dbReference type="InterPro" id="IPR001753">
    <property type="entry name" value="Enoyl-CoA_hydra/iso"/>
</dbReference>
<dbReference type="EMBL" id="BAAAZI010000011">
    <property type="protein sequence ID" value="GAA4144073.1"/>
    <property type="molecule type" value="Genomic_DNA"/>
</dbReference>
<proteinExistence type="inferred from homology"/>
<dbReference type="PANTHER" id="PTHR42964">
    <property type="entry name" value="ENOYL-COA HYDRATASE"/>
    <property type="match status" value="1"/>
</dbReference>